<keyword evidence="3" id="KW-0804">Transcription</keyword>
<dbReference type="CDD" id="cd00093">
    <property type="entry name" value="HTH_XRE"/>
    <property type="match status" value="1"/>
</dbReference>
<dbReference type="Gene3D" id="1.10.260.40">
    <property type="entry name" value="lambda repressor-like DNA-binding domains"/>
    <property type="match status" value="1"/>
</dbReference>
<feature type="compositionally biased region" description="Basic and acidic residues" evidence="4">
    <location>
        <begin position="24"/>
        <end position="34"/>
    </location>
</feature>
<keyword evidence="5" id="KW-0812">Transmembrane</keyword>
<keyword evidence="5" id="KW-1133">Transmembrane helix</keyword>
<dbReference type="PANTHER" id="PTHR36511">
    <property type="entry name" value="MERR FAMILY BACTERIAL REGULATORY PROTEIN"/>
    <property type="match status" value="1"/>
</dbReference>
<feature type="region of interest" description="Disordered" evidence="4">
    <location>
        <begin position="89"/>
        <end position="141"/>
    </location>
</feature>
<dbReference type="PANTHER" id="PTHR36511:SF3">
    <property type="entry name" value="ANTITOXIN HIGA-2"/>
    <property type="match status" value="1"/>
</dbReference>
<name>A0ABW7BUK9_9ACTN</name>
<proteinExistence type="predicted"/>
<feature type="domain" description="HTH cro/C1-type" evidence="6">
    <location>
        <begin position="36"/>
        <end position="71"/>
    </location>
</feature>
<dbReference type="InterPro" id="IPR001387">
    <property type="entry name" value="Cro/C1-type_HTH"/>
</dbReference>
<accession>A0ABW7BUK9</accession>
<sequence length="196" mass="21103">MTTAHQQVIPRQTFAFPAAGASRRRQDDLPEPDERRWLRERWGLSTRQVAAAFGVTPATVRSWEHGRSAPRGGRKEAYRRFLAGLAQHGEVTRSRAARGDRCPGADVRRPAHRPAAPVTPAPVSSPPVTPALRQGGTPRPACPAASAAGWVVRVGPGGAGADPVAPERIRRHRLLSAAACVWSLALWVLLTCPPSF</sequence>
<comment type="caution">
    <text evidence="7">The sequence shown here is derived from an EMBL/GenBank/DDBJ whole genome shotgun (WGS) entry which is preliminary data.</text>
</comment>
<keyword evidence="2" id="KW-0238">DNA-binding</keyword>
<feature type="transmembrane region" description="Helical" evidence="5">
    <location>
        <begin position="174"/>
        <end position="190"/>
    </location>
</feature>
<dbReference type="SUPFAM" id="SSF47413">
    <property type="entry name" value="lambda repressor-like DNA-binding domains"/>
    <property type="match status" value="1"/>
</dbReference>
<evidence type="ECO:0000259" key="6">
    <source>
        <dbReference type="Pfam" id="PF01381"/>
    </source>
</evidence>
<dbReference type="RefSeq" id="WP_229883363.1">
    <property type="nucleotide sequence ID" value="NZ_BMVV01000004.1"/>
</dbReference>
<evidence type="ECO:0000313" key="8">
    <source>
        <dbReference type="Proteomes" id="UP001604282"/>
    </source>
</evidence>
<evidence type="ECO:0000256" key="5">
    <source>
        <dbReference type="SAM" id="Phobius"/>
    </source>
</evidence>
<feature type="compositionally biased region" description="Pro residues" evidence="4">
    <location>
        <begin position="117"/>
        <end position="129"/>
    </location>
</feature>
<evidence type="ECO:0000256" key="3">
    <source>
        <dbReference type="ARBA" id="ARBA00023163"/>
    </source>
</evidence>
<dbReference type="Pfam" id="PF01381">
    <property type="entry name" value="HTH_3"/>
    <property type="match status" value="1"/>
</dbReference>
<keyword evidence="8" id="KW-1185">Reference proteome</keyword>
<reference evidence="7 8" key="1">
    <citation type="submission" date="2024-10" db="EMBL/GenBank/DDBJ databases">
        <title>The Natural Products Discovery Center: Release of the First 8490 Sequenced Strains for Exploring Actinobacteria Biosynthetic Diversity.</title>
        <authorList>
            <person name="Kalkreuter E."/>
            <person name="Kautsar S.A."/>
            <person name="Yang D."/>
            <person name="Bader C.D."/>
            <person name="Teijaro C.N."/>
            <person name="Fluegel L."/>
            <person name="Davis C.M."/>
            <person name="Simpson J.R."/>
            <person name="Lauterbach L."/>
            <person name="Steele A.D."/>
            <person name="Gui C."/>
            <person name="Meng S."/>
            <person name="Li G."/>
            <person name="Viehrig K."/>
            <person name="Ye F."/>
            <person name="Su P."/>
            <person name="Kiefer A.F."/>
            <person name="Nichols A."/>
            <person name="Cepeda A.J."/>
            <person name="Yan W."/>
            <person name="Fan B."/>
            <person name="Jiang Y."/>
            <person name="Adhikari A."/>
            <person name="Zheng C.-J."/>
            <person name="Schuster L."/>
            <person name="Cowan T.M."/>
            <person name="Smanski M.J."/>
            <person name="Chevrette M.G."/>
            <person name="De Carvalho L.P.S."/>
            <person name="Shen B."/>
        </authorList>
    </citation>
    <scope>NUCLEOTIDE SEQUENCE [LARGE SCALE GENOMIC DNA]</scope>
    <source>
        <strain evidence="7 8">NPDC048229</strain>
    </source>
</reference>
<feature type="compositionally biased region" description="Polar residues" evidence="4">
    <location>
        <begin position="1"/>
        <end position="10"/>
    </location>
</feature>
<dbReference type="EMBL" id="JBICZW010000007">
    <property type="protein sequence ID" value="MFG3190100.1"/>
    <property type="molecule type" value="Genomic_DNA"/>
</dbReference>
<protein>
    <submittedName>
        <fullName evidence="7">Helix-turn-helix domain-containing protein</fullName>
    </submittedName>
</protein>
<feature type="compositionally biased region" description="Basic and acidic residues" evidence="4">
    <location>
        <begin position="90"/>
        <end position="109"/>
    </location>
</feature>
<organism evidence="7 8">
    <name type="scientific">Streptomyces omiyaensis</name>
    <dbReference type="NCBI Taxonomy" id="68247"/>
    <lineage>
        <taxon>Bacteria</taxon>
        <taxon>Bacillati</taxon>
        <taxon>Actinomycetota</taxon>
        <taxon>Actinomycetes</taxon>
        <taxon>Kitasatosporales</taxon>
        <taxon>Streptomycetaceae</taxon>
        <taxon>Streptomyces</taxon>
    </lineage>
</organism>
<keyword evidence="1" id="KW-0805">Transcription regulation</keyword>
<keyword evidence="5" id="KW-0472">Membrane</keyword>
<evidence type="ECO:0000256" key="2">
    <source>
        <dbReference type="ARBA" id="ARBA00023125"/>
    </source>
</evidence>
<dbReference type="InterPro" id="IPR052359">
    <property type="entry name" value="HTH-type_reg/antitoxin"/>
</dbReference>
<evidence type="ECO:0000256" key="1">
    <source>
        <dbReference type="ARBA" id="ARBA00023015"/>
    </source>
</evidence>
<feature type="region of interest" description="Disordered" evidence="4">
    <location>
        <begin position="1"/>
        <end position="34"/>
    </location>
</feature>
<gene>
    <name evidence="7" type="ORF">ACGFYS_14280</name>
</gene>
<evidence type="ECO:0000256" key="4">
    <source>
        <dbReference type="SAM" id="MobiDB-lite"/>
    </source>
</evidence>
<evidence type="ECO:0000313" key="7">
    <source>
        <dbReference type="EMBL" id="MFG3190100.1"/>
    </source>
</evidence>
<dbReference type="InterPro" id="IPR010982">
    <property type="entry name" value="Lambda_DNA-bd_dom_sf"/>
</dbReference>
<dbReference type="Proteomes" id="UP001604282">
    <property type="component" value="Unassembled WGS sequence"/>
</dbReference>